<keyword evidence="1" id="KW-0472">Membrane</keyword>
<proteinExistence type="predicted"/>
<dbReference type="PROSITE" id="PS51384">
    <property type="entry name" value="FAD_FR"/>
    <property type="match status" value="1"/>
</dbReference>
<dbReference type="InterPro" id="IPR039261">
    <property type="entry name" value="FNR_nucleotide-bd"/>
</dbReference>
<gene>
    <name evidence="3" type="ORF">S03H2_31261</name>
</gene>
<accession>X1GTW5</accession>
<dbReference type="GO" id="GO:0016491">
    <property type="term" value="F:oxidoreductase activity"/>
    <property type="evidence" value="ECO:0007669"/>
    <property type="project" value="InterPro"/>
</dbReference>
<sequence>MYEILLKQDLVPDIHLLKIAASNVAKKAQPGQFVIIRIDERGERIPLTIADWDREKGSVTIVFMEVGTTTHRLALLEAGDSIADFIGPLGLPTHIEKFGTVVCVAGGFAVATIVPIARALKMKGNKVISIMGARSKNLLFWEYELGSVSDQVIVTTDDGSYARKGVVTEPLKE</sequence>
<dbReference type="PANTHER" id="PTHR43513:SF3">
    <property type="entry name" value="DIHYDROOROTATE DEHYDROGENASE B (NAD(+)), ELECTRON TRANSFER SUBUNIT-RELATED"/>
    <property type="match status" value="1"/>
</dbReference>
<dbReference type="PANTHER" id="PTHR43513">
    <property type="entry name" value="DIHYDROOROTATE DEHYDROGENASE B (NAD(+)), ELECTRON TRANSFER SUBUNIT"/>
    <property type="match status" value="1"/>
</dbReference>
<dbReference type="SUPFAM" id="SSF52343">
    <property type="entry name" value="Ferredoxin reductase-like, C-terminal NADP-linked domain"/>
    <property type="match status" value="1"/>
</dbReference>
<dbReference type="NCBIfam" id="NF004862">
    <property type="entry name" value="PRK06222.1"/>
    <property type="match status" value="1"/>
</dbReference>
<comment type="caution">
    <text evidence="3">The sequence shown here is derived from an EMBL/GenBank/DDBJ whole genome shotgun (WGS) entry which is preliminary data.</text>
</comment>
<evidence type="ECO:0000259" key="2">
    <source>
        <dbReference type="PROSITE" id="PS51384"/>
    </source>
</evidence>
<dbReference type="InterPro" id="IPR017938">
    <property type="entry name" value="Riboflavin_synthase-like_b-brl"/>
</dbReference>
<keyword evidence="1" id="KW-0812">Transmembrane</keyword>
<dbReference type="AlphaFoldDB" id="X1GTW5"/>
<feature type="non-terminal residue" evidence="3">
    <location>
        <position position="173"/>
    </location>
</feature>
<evidence type="ECO:0000256" key="1">
    <source>
        <dbReference type="SAM" id="Phobius"/>
    </source>
</evidence>
<dbReference type="InterPro" id="IPR017927">
    <property type="entry name" value="FAD-bd_FR_type"/>
</dbReference>
<dbReference type="InterPro" id="IPR050353">
    <property type="entry name" value="PyrK_electron_transfer"/>
</dbReference>
<reference evidence="3" key="1">
    <citation type="journal article" date="2014" name="Front. Microbiol.">
        <title>High frequency of phylogenetically diverse reductive dehalogenase-homologous genes in deep subseafloor sedimentary metagenomes.</title>
        <authorList>
            <person name="Kawai M."/>
            <person name="Futagami T."/>
            <person name="Toyoda A."/>
            <person name="Takaki Y."/>
            <person name="Nishi S."/>
            <person name="Hori S."/>
            <person name="Arai W."/>
            <person name="Tsubouchi T."/>
            <person name="Morono Y."/>
            <person name="Uchiyama I."/>
            <person name="Ito T."/>
            <person name="Fujiyama A."/>
            <person name="Inagaki F."/>
            <person name="Takami H."/>
        </authorList>
    </citation>
    <scope>NUCLEOTIDE SEQUENCE</scope>
    <source>
        <strain evidence="3">Expedition CK06-06</strain>
    </source>
</reference>
<dbReference type="EMBL" id="BARU01018946">
    <property type="protein sequence ID" value="GAH61361.1"/>
    <property type="molecule type" value="Genomic_DNA"/>
</dbReference>
<feature type="transmembrane region" description="Helical" evidence="1">
    <location>
        <begin position="98"/>
        <end position="120"/>
    </location>
</feature>
<dbReference type="CDD" id="cd06219">
    <property type="entry name" value="DHOD_e_trans_like1"/>
    <property type="match status" value="1"/>
</dbReference>
<feature type="domain" description="FAD-binding FR-type" evidence="2">
    <location>
        <begin position="1"/>
        <end position="95"/>
    </location>
</feature>
<name>X1GTW5_9ZZZZ</name>
<evidence type="ECO:0000313" key="3">
    <source>
        <dbReference type="EMBL" id="GAH61361.1"/>
    </source>
</evidence>
<organism evidence="3">
    <name type="scientific">marine sediment metagenome</name>
    <dbReference type="NCBI Taxonomy" id="412755"/>
    <lineage>
        <taxon>unclassified sequences</taxon>
        <taxon>metagenomes</taxon>
        <taxon>ecological metagenomes</taxon>
    </lineage>
</organism>
<dbReference type="Gene3D" id="2.40.30.10">
    <property type="entry name" value="Translation factors"/>
    <property type="match status" value="1"/>
</dbReference>
<protein>
    <recommendedName>
        <fullName evidence="2">FAD-binding FR-type domain-containing protein</fullName>
    </recommendedName>
</protein>
<dbReference type="Gene3D" id="3.40.50.80">
    <property type="entry name" value="Nucleotide-binding domain of ferredoxin-NADP reductase (FNR) module"/>
    <property type="match status" value="1"/>
</dbReference>
<keyword evidence="1" id="KW-1133">Transmembrane helix</keyword>
<dbReference type="SUPFAM" id="SSF63380">
    <property type="entry name" value="Riboflavin synthase domain-like"/>
    <property type="match status" value="1"/>
</dbReference>